<dbReference type="Proteomes" id="UP000681722">
    <property type="component" value="Unassembled WGS sequence"/>
</dbReference>
<dbReference type="PROSITE" id="PS50143">
    <property type="entry name" value="BIR_REPEAT_2"/>
    <property type="match status" value="1"/>
</dbReference>
<evidence type="ECO:0000313" key="2">
    <source>
        <dbReference type="EMBL" id="CAF3986106.1"/>
    </source>
</evidence>
<dbReference type="SUPFAM" id="SSF57924">
    <property type="entry name" value="Inhibitor of apoptosis (IAP) repeat"/>
    <property type="match status" value="1"/>
</dbReference>
<dbReference type="Pfam" id="PF00653">
    <property type="entry name" value="BIR"/>
    <property type="match status" value="1"/>
</dbReference>
<dbReference type="SMART" id="SM00238">
    <property type="entry name" value="BIR"/>
    <property type="match status" value="1"/>
</dbReference>
<proteinExistence type="predicted"/>
<comment type="caution">
    <text evidence="1">The sequence shown here is derived from an EMBL/GenBank/DDBJ whole genome shotgun (WGS) entry which is preliminary data.</text>
</comment>
<dbReference type="Proteomes" id="UP000663829">
    <property type="component" value="Unassembled WGS sequence"/>
</dbReference>
<reference evidence="1" key="1">
    <citation type="submission" date="2021-02" db="EMBL/GenBank/DDBJ databases">
        <authorList>
            <person name="Nowell W R."/>
        </authorList>
    </citation>
    <scope>NUCLEOTIDE SEQUENCE</scope>
</reference>
<dbReference type="EMBL" id="CAJNOQ010009366">
    <property type="protein sequence ID" value="CAF1222829.1"/>
    <property type="molecule type" value="Genomic_DNA"/>
</dbReference>
<gene>
    <name evidence="1" type="ORF">GPM918_LOCUS24777</name>
    <name evidence="2" type="ORF">SRO942_LOCUS24780</name>
</gene>
<dbReference type="EMBL" id="CAJOBC010009369">
    <property type="protein sequence ID" value="CAF3986106.1"/>
    <property type="molecule type" value="Genomic_DNA"/>
</dbReference>
<name>A0A814Y0G7_9BILA</name>
<keyword evidence="3" id="KW-1185">Reference proteome</keyword>
<dbReference type="CDD" id="cd00022">
    <property type="entry name" value="BIR"/>
    <property type="match status" value="1"/>
</dbReference>
<organism evidence="1 3">
    <name type="scientific">Didymodactylos carnosus</name>
    <dbReference type="NCBI Taxonomy" id="1234261"/>
    <lineage>
        <taxon>Eukaryota</taxon>
        <taxon>Metazoa</taxon>
        <taxon>Spiralia</taxon>
        <taxon>Gnathifera</taxon>
        <taxon>Rotifera</taxon>
        <taxon>Eurotatoria</taxon>
        <taxon>Bdelloidea</taxon>
        <taxon>Philodinida</taxon>
        <taxon>Philodinidae</taxon>
        <taxon>Didymodactylos</taxon>
    </lineage>
</organism>
<dbReference type="InterPro" id="IPR001370">
    <property type="entry name" value="BIR_rpt"/>
</dbReference>
<evidence type="ECO:0000313" key="3">
    <source>
        <dbReference type="Proteomes" id="UP000663829"/>
    </source>
</evidence>
<dbReference type="InterPro" id="IPR050784">
    <property type="entry name" value="IAP"/>
</dbReference>
<dbReference type="AlphaFoldDB" id="A0A814Y0G7"/>
<sequence length="323" mass="36748">MSATSIFDPAHVQSAVMKKDQKFSQINKTYYQTFGVLLENMKKDLIRKEETTIIPITEAKSIILEQDEVKQAVKRKHQECDDEIQSQKSLAISISVPKLFQELPITDDIRKRTFSHWPLKLPSKAQMVESGFFNCNVSDRVICIYCDLICQQWVHTDDPSEIHMILSPNCCFVKSNLVSSATKSRAILNEAPILSSNGVIVLTQACNKQYIEISKRQATYATWPCEQPSPAVEELVKAAQLNNAQQQNLALISTIMTNGTTANPNNFFGHLQILDDNTLSRFVAARLDLPVSLHLLNKFRLSIIKRCYEDQLRLKRMVRYNSP</sequence>
<evidence type="ECO:0000313" key="1">
    <source>
        <dbReference type="EMBL" id="CAF1222829.1"/>
    </source>
</evidence>
<protein>
    <submittedName>
        <fullName evidence="1">Uncharacterized protein</fullName>
    </submittedName>
</protein>
<dbReference type="PANTHER" id="PTHR10044">
    <property type="entry name" value="INHIBITOR OF APOPTOSIS"/>
    <property type="match status" value="1"/>
</dbReference>
<accession>A0A814Y0G7</accession>
<dbReference type="Gene3D" id="1.10.1170.10">
    <property type="entry name" value="Inhibitor Of Apoptosis Protein (2mihbC-IAP-1), Chain A"/>
    <property type="match status" value="1"/>
</dbReference>
<dbReference type="OrthoDB" id="774873at2759"/>